<dbReference type="RefSeq" id="XP_040626903.1">
    <property type="nucleotide sequence ID" value="XM_040768876.1"/>
</dbReference>
<protein>
    <submittedName>
        <fullName evidence="1">Uncharacterized protein</fullName>
    </submittedName>
</protein>
<name>M5FRX4_DACPD</name>
<dbReference type="HOGENOM" id="CLU_2003837_0_0_1"/>
<organism evidence="1 2">
    <name type="scientific">Dacryopinax primogenitus (strain DJM 731)</name>
    <name type="common">Brown rot fungus</name>
    <dbReference type="NCBI Taxonomy" id="1858805"/>
    <lineage>
        <taxon>Eukaryota</taxon>
        <taxon>Fungi</taxon>
        <taxon>Dikarya</taxon>
        <taxon>Basidiomycota</taxon>
        <taxon>Agaricomycotina</taxon>
        <taxon>Dacrymycetes</taxon>
        <taxon>Dacrymycetales</taxon>
        <taxon>Dacrymycetaceae</taxon>
        <taxon>Dacryopinax</taxon>
    </lineage>
</organism>
<reference evidence="1 2" key="1">
    <citation type="journal article" date="2012" name="Science">
        <title>The Paleozoic origin of enzymatic lignin decomposition reconstructed from 31 fungal genomes.</title>
        <authorList>
            <person name="Floudas D."/>
            <person name="Binder M."/>
            <person name="Riley R."/>
            <person name="Barry K."/>
            <person name="Blanchette R.A."/>
            <person name="Henrissat B."/>
            <person name="Martinez A.T."/>
            <person name="Otillar R."/>
            <person name="Spatafora J.W."/>
            <person name="Yadav J.S."/>
            <person name="Aerts A."/>
            <person name="Benoit I."/>
            <person name="Boyd A."/>
            <person name="Carlson A."/>
            <person name="Copeland A."/>
            <person name="Coutinho P.M."/>
            <person name="de Vries R.P."/>
            <person name="Ferreira P."/>
            <person name="Findley K."/>
            <person name="Foster B."/>
            <person name="Gaskell J."/>
            <person name="Glotzer D."/>
            <person name="Gorecki P."/>
            <person name="Heitman J."/>
            <person name="Hesse C."/>
            <person name="Hori C."/>
            <person name="Igarashi K."/>
            <person name="Jurgens J.A."/>
            <person name="Kallen N."/>
            <person name="Kersten P."/>
            <person name="Kohler A."/>
            <person name="Kuees U."/>
            <person name="Kumar T.K.A."/>
            <person name="Kuo A."/>
            <person name="LaButti K."/>
            <person name="Larrondo L.F."/>
            <person name="Lindquist E."/>
            <person name="Ling A."/>
            <person name="Lombard V."/>
            <person name="Lucas S."/>
            <person name="Lundell T."/>
            <person name="Martin R."/>
            <person name="McLaughlin D.J."/>
            <person name="Morgenstern I."/>
            <person name="Morin E."/>
            <person name="Murat C."/>
            <person name="Nagy L.G."/>
            <person name="Nolan M."/>
            <person name="Ohm R.A."/>
            <person name="Patyshakuliyeva A."/>
            <person name="Rokas A."/>
            <person name="Ruiz-Duenas F.J."/>
            <person name="Sabat G."/>
            <person name="Salamov A."/>
            <person name="Samejima M."/>
            <person name="Schmutz J."/>
            <person name="Slot J.C."/>
            <person name="St John F."/>
            <person name="Stenlid J."/>
            <person name="Sun H."/>
            <person name="Sun S."/>
            <person name="Syed K."/>
            <person name="Tsang A."/>
            <person name="Wiebenga A."/>
            <person name="Young D."/>
            <person name="Pisabarro A."/>
            <person name="Eastwood D.C."/>
            <person name="Martin F."/>
            <person name="Cullen D."/>
            <person name="Grigoriev I.V."/>
            <person name="Hibbett D.S."/>
        </authorList>
    </citation>
    <scope>NUCLEOTIDE SEQUENCE [LARGE SCALE GENOMIC DNA]</scope>
    <source>
        <strain evidence="1 2">DJM-731 SS1</strain>
    </source>
</reference>
<proteinExistence type="predicted"/>
<dbReference type="GeneID" id="63683938"/>
<accession>M5FRX4</accession>
<keyword evidence="2" id="KW-1185">Reference proteome</keyword>
<sequence length="124" mass="14616">MSLHFLWTRWDEDRQAGLADFLCENYCQALHIFPTMQLLVIKFQQQQNLTDEDFSRYICEEEEYFSCLVTEPEEDVLTFNYLEMLQSLAAAKSRLAELGFDGFINTTPETWYSGSNNMCQWALQ</sequence>
<dbReference type="AlphaFoldDB" id="M5FRX4"/>
<dbReference type="OrthoDB" id="2505969at2759"/>
<dbReference type="EMBL" id="JH795868">
    <property type="protein sequence ID" value="EJU00006.1"/>
    <property type="molecule type" value="Genomic_DNA"/>
</dbReference>
<evidence type="ECO:0000313" key="2">
    <source>
        <dbReference type="Proteomes" id="UP000030653"/>
    </source>
</evidence>
<gene>
    <name evidence="1" type="ORF">DACRYDRAFT_109430</name>
</gene>
<dbReference type="Proteomes" id="UP000030653">
    <property type="component" value="Unassembled WGS sequence"/>
</dbReference>
<evidence type="ECO:0000313" key="1">
    <source>
        <dbReference type="EMBL" id="EJU00006.1"/>
    </source>
</evidence>